<evidence type="ECO:0000313" key="7">
    <source>
        <dbReference type="Proteomes" id="UP000076447"/>
    </source>
</evidence>
<evidence type="ECO:0000256" key="4">
    <source>
        <dbReference type="SAM" id="Coils"/>
    </source>
</evidence>
<comment type="similarity">
    <text evidence="1">Belongs to the SMC family. SbcC subfamily.</text>
</comment>
<organism evidence="6 7">
    <name type="scientific">Oerskovia enterophila</name>
    <dbReference type="NCBI Taxonomy" id="43678"/>
    <lineage>
        <taxon>Bacteria</taxon>
        <taxon>Bacillati</taxon>
        <taxon>Actinomycetota</taxon>
        <taxon>Actinomycetes</taxon>
        <taxon>Micrococcales</taxon>
        <taxon>Cellulomonadaceae</taxon>
        <taxon>Oerskovia</taxon>
    </lineage>
</organism>
<dbReference type="InterPro" id="IPR038729">
    <property type="entry name" value="Rad50/SbcC_AAA"/>
</dbReference>
<feature type="coiled-coil region" evidence="4">
    <location>
        <begin position="593"/>
        <end position="627"/>
    </location>
</feature>
<dbReference type="PANTHER" id="PTHR32114">
    <property type="entry name" value="ABC TRANSPORTER ABCH.3"/>
    <property type="match status" value="1"/>
</dbReference>
<evidence type="ECO:0000256" key="2">
    <source>
        <dbReference type="ARBA" id="ARBA00011322"/>
    </source>
</evidence>
<dbReference type="PANTHER" id="PTHR32114:SF2">
    <property type="entry name" value="ABC TRANSPORTER ABCH.3"/>
    <property type="match status" value="1"/>
</dbReference>
<dbReference type="InterPro" id="IPR027417">
    <property type="entry name" value="P-loop_NTPase"/>
</dbReference>
<name>A0A163QQA7_9CELL</name>
<comment type="subunit">
    <text evidence="2">Heterodimer of SbcC and SbcD.</text>
</comment>
<dbReference type="RefSeq" id="WP_068709431.1">
    <property type="nucleotide sequence ID" value="NZ_LRIE01000080.1"/>
</dbReference>
<dbReference type="GO" id="GO:0016887">
    <property type="term" value="F:ATP hydrolysis activity"/>
    <property type="evidence" value="ECO:0007669"/>
    <property type="project" value="InterPro"/>
</dbReference>
<dbReference type="OrthoDB" id="9795626at2"/>
<feature type="domain" description="Rad50/SbcC-type AAA" evidence="5">
    <location>
        <begin position="5"/>
        <end position="206"/>
    </location>
</feature>
<gene>
    <name evidence="6" type="primary">sbcC</name>
    <name evidence="6" type="ORF">OJAG_29780</name>
</gene>
<keyword evidence="4" id="KW-0175">Coiled coil</keyword>
<dbReference type="Pfam" id="PF13558">
    <property type="entry name" value="SbcC_Walker_B"/>
    <property type="match status" value="1"/>
</dbReference>
<comment type="caution">
    <text evidence="6">The sequence shown here is derived from an EMBL/GenBank/DDBJ whole genome shotgun (WGS) entry which is preliminary data.</text>
</comment>
<evidence type="ECO:0000256" key="3">
    <source>
        <dbReference type="ARBA" id="ARBA00013368"/>
    </source>
</evidence>
<dbReference type="Proteomes" id="UP000076447">
    <property type="component" value="Unassembled WGS sequence"/>
</dbReference>
<dbReference type="AlphaFoldDB" id="A0A163QQA7"/>
<dbReference type="PATRIC" id="fig|43678.3.peg.3119"/>
<dbReference type="Gene3D" id="3.40.50.300">
    <property type="entry name" value="P-loop containing nucleotide triphosphate hydrolases"/>
    <property type="match status" value="2"/>
</dbReference>
<accession>A0A163QQA7</accession>
<dbReference type="SUPFAM" id="SSF52540">
    <property type="entry name" value="P-loop containing nucleoside triphosphate hydrolases"/>
    <property type="match status" value="1"/>
</dbReference>
<proteinExistence type="inferred from homology"/>
<sequence>MHLHSLTLQAIGPFAGTHRIDFAQLATSGIFLLEGPTGAGKSTIIDAVVFALYGKVASEAASEDRLRSAYAPPEVESFVDLVFETGSGVYRVRRSPEFQRPKKRGTGTTTQQAGVRLWRLAGADQAALAADGAPGERADADDVPGELLSTRLDEAGLEIHRAIGLDRRQFVQTIVLPQGEFANFLRADPEHRRDLLQKVFGTEIYDRVQSELAALNREAQSAVAAARSVATGSVENFVGAAGLTSEDAAALREAARDDARLAGPADETSVPDDDLFAIAGLVADETPTLSPVEPGASVRTLVRRHVVALERAAEELGAQEITANTVLVAAREAFEAARALSAAAARRDALLAEQAALDAAAEQVALDRKALAAARRAAVVEPVLAGARRAAQEETAAQERLLLARTGVPASLAVSDVSALEVLRSSLSAAEARLVRLLPLGESLPLREREVVDGRKETDRDREERSRTLADLEARPAARALLEARRDTLADAAGRLGERQERVLAAESVLRAARQAVATGADVAAARERQDSAVAAARAASDAEHSLRTAWLGGIAGDLAAELQPGCPCPVCGAEEHPAPARTGTEHVGRDVVEAAEAARRAAEQSVAEASAEAATLAERLDGLLRTAGGVTTDDAQSSVDAAKELVAESAAAVAERAEAATALTDFDTATAALTGLAASLAERIAGETARLDALATGIERDRQEIAAELDATGPLLADAALPDALADEGSPANPVAVIEAALRDRGIAVKALLDAESAVAHAADAVAARAAEVATVVTESGFDDELHALDAARPPAEREALERRLRTVDADTERVRQGLTEESIANLPADVEVDLDGARDVVGQAETAERRAALQANGAAQRARLAARAASEISSAVEGWAREREAAAPVARMASLAAGSGSDNAKALSLATYVLVRRFEDVVAAANERLREMSDGRYELERSDEKEDVRTRRTGLAMKVLDHRTEAARDPRTLSGGETFYVSLCLALGMADVVTAEAGGVDLGTLFVDEGFGTLDPETLEAVLGELGKLRVGGRVVGVVSHVDALKQSIAERIEVRRLPSGASTLAVRA</sequence>
<dbReference type="STRING" id="43678.OJAG_29780"/>
<reference evidence="6 7" key="1">
    <citation type="submission" date="2016-01" db="EMBL/GenBank/DDBJ databases">
        <title>Genome sequence of Oerskovia enterophila VJag, an agar and cellulose degrading bacterium.</title>
        <authorList>
            <person name="Poehlein A."/>
            <person name="Jag V."/>
            <person name="Bengelsdorf F."/>
            <person name="Duerre P."/>
            <person name="Daniel R."/>
        </authorList>
    </citation>
    <scope>NUCLEOTIDE SEQUENCE [LARGE SCALE GENOMIC DNA]</scope>
    <source>
        <strain evidence="6 7">VJag</strain>
    </source>
</reference>
<protein>
    <recommendedName>
        <fullName evidence="3">Nuclease SbcCD subunit C</fullName>
    </recommendedName>
</protein>
<dbReference type="EMBL" id="LRIE01000080">
    <property type="protein sequence ID" value="KZM34414.1"/>
    <property type="molecule type" value="Genomic_DNA"/>
</dbReference>
<evidence type="ECO:0000313" key="6">
    <source>
        <dbReference type="EMBL" id="KZM34414.1"/>
    </source>
</evidence>
<dbReference type="Pfam" id="PF13476">
    <property type="entry name" value="AAA_23"/>
    <property type="match status" value="1"/>
</dbReference>
<dbReference type="GO" id="GO:0006302">
    <property type="term" value="P:double-strand break repair"/>
    <property type="evidence" value="ECO:0007669"/>
    <property type="project" value="InterPro"/>
</dbReference>
<evidence type="ECO:0000256" key="1">
    <source>
        <dbReference type="ARBA" id="ARBA00006930"/>
    </source>
</evidence>
<evidence type="ECO:0000259" key="5">
    <source>
        <dbReference type="Pfam" id="PF13476"/>
    </source>
</evidence>